<dbReference type="STRING" id="282301.A0A267E1G7"/>
<evidence type="ECO:0000256" key="3">
    <source>
        <dbReference type="PROSITE-ProRule" id="PRU00221"/>
    </source>
</evidence>
<feature type="compositionally biased region" description="Acidic residues" evidence="4">
    <location>
        <begin position="429"/>
        <end position="448"/>
    </location>
</feature>
<dbReference type="SMART" id="SM00320">
    <property type="entry name" value="WD40"/>
    <property type="match status" value="5"/>
</dbReference>
<feature type="region of interest" description="Disordered" evidence="4">
    <location>
        <begin position="421"/>
        <end position="455"/>
    </location>
</feature>
<proteinExistence type="predicted"/>
<dbReference type="InterPro" id="IPR015943">
    <property type="entry name" value="WD40/YVTN_repeat-like_dom_sf"/>
</dbReference>
<accession>A0A267E1G7</accession>
<dbReference type="Proteomes" id="UP000215902">
    <property type="component" value="Unassembled WGS sequence"/>
</dbReference>
<comment type="caution">
    <text evidence="5">The sequence shown here is derived from an EMBL/GenBank/DDBJ whole genome shotgun (WGS) entry which is preliminary data.</text>
</comment>
<dbReference type="InterPro" id="IPR019775">
    <property type="entry name" value="WD40_repeat_CS"/>
</dbReference>
<evidence type="ECO:0000313" key="5">
    <source>
        <dbReference type="EMBL" id="PAA55403.1"/>
    </source>
</evidence>
<dbReference type="PANTHER" id="PTHR44666">
    <property type="entry name" value="WD REPEAT-CONTAINING PROTEIN 53"/>
    <property type="match status" value="1"/>
</dbReference>
<dbReference type="PROSITE" id="PS50082">
    <property type="entry name" value="WD_REPEATS_2"/>
    <property type="match status" value="1"/>
</dbReference>
<keyword evidence="1 3" id="KW-0853">WD repeat</keyword>
<keyword evidence="2" id="KW-0677">Repeat</keyword>
<dbReference type="InterPro" id="IPR001680">
    <property type="entry name" value="WD40_rpt"/>
</dbReference>
<dbReference type="InterPro" id="IPR042453">
    <property type="entry name" value="WDR53"/>
</dbReference>
<evidence type="ECO:0000256" key="2">
    <source>
        <dbReference type="ARBA" id="ARBA00022737"/>
    </source>
</evidence>
<reference evidence="5 6" key="1">
    <citation type="submission" date="2017-06" db="EMBL/GenBank/DDBJ databases">
        <title>A platform for efficient transgenesis in Macrostomum lignano, a flatworm model organism for stem cell research.</title>
        <authorList>
            <person name="Berezikov E."/>
        </authorList>
    </citation>
    <scope>NUCLEOTIDE SEQUENCE [LARGE SCALE GENOMIC DNA]</scope>
    <source>
        <strain evidence="5">DV1</strain>
        <tissue evidence="5">Whole organism</tissue>
    </source>
</reference>
<organism evidence="5 6">
    <name type="scientific">Macrostomum lignano</name>
    <dbReference type="NCBI Taxonomy" id="282301"/>
    <lineage>
        <taxon>Eukaryota</taxon>
        <taxon>Metazoa</taxon>
        <taxon>Spiralia</taxon>
        <taxon>Lophotrochozoa</taxon>
        <taxon>Platyhelminthes</taxon>
        <taxon>Rhabditophora</taxon>
        <taxon>Macrostomorpha</taxon>
        <taxon>Macrostomida</taxon>
        <taxon>Macrostomidae</taxon>
        <taxon>Macrostomum</taxon>
    </lineage>
</organism>
<evidence type="ECO:0000256" key="1">
    <source>
        <dbReference type="ARBA" id="ARBA00022574"/>
    </source>
</evidence>
<dbReference type="InterPro" id="IPR036322">
    <property type="entry name" value="WD40_repeat_dom_sf"/>
</dbReference>
<dbReference type="PANTHER" id="PTHR44666:SF1">
    <property type="entry name" value="WD REPEAT-CONTAINING PROTEIN 53"/>
    <property type="match status" value="1"/>
</dbReference>
<dbReference type="Pfam" id="PF00400">
    <property type="entry name" value="WD40"/>
    <property type="match status" value="2"/>
</dbReference>
<dbReference type="Gene3D" id="2.130.10.10">
    <property type="entry name" value="YVTN repeat-like/Quinoprotein amine dehydrogenase"/>
    <property type="match status" value="2"/>
</dbReference>
<evidence type="ECO:0000313" key="6">
    <source>
        <dbReference type="Proteomes" id="UP000215902"/>
    </source>
</evidence>
<dbReference type="OrthoDB" id="2161379at2759"/>
<evidence type="ECO:0000256" key="4">
    <source>
        <dbReference type="SAM" id="MobiDB-lite"/>
    </source>
</evidence>
<dbReference type="SUPFAM" id="SSF50978">
    <property type="entry name" value="WD40 repeat-like"/>
    <property type="match status" value="1"/>
</dbReference>
<feature type="repeat" description="WD" evidence="3">
    <location>
        <begin position="43"/>
        <end position="75"/>
    </location>
</feature>
<protein>
    <recommendedName>
        <fullName evidence="7">WD_REPEATS_REGION domain-containing protein</fullName>
    </recommendedName>
</protein>
<dbReference type="EMBL" id="NIVC01002759">
    <property type="protein sequence ID" value="PAA55403.1"/>
    <property type="molecule type" value="Genomic_DNA"/>
</dbReference>
<sequence length="455" mass="47428">CDQPILSTSIFTTVSRIASVDCLRSRKTVISAAAAAAAVMTLSDGHNASINALALTDDGRQLASGCDEGVVCLWDSELRRLRARLRCPPGLTDIGGAASSVGAVSALAFADAWQPGRLYAAQGSHLVAWDIRAIRPREPLFVVPAGQPAATQAGGSDEVNGLALLTSPTSAAAGERRLATADDGGWIRVFDGETGELVRSLRKHDNIASAVLFRPGKDWQLISGGMDCRLVVTDWKGRRGHALNIFDIDEILDAELCSDAAAAGQVQASQPLIHCLAATPDGLYAAAGLENGSVELFSAGGRHLQHAESLYGHTAAVSALLCLPGHLLLSGGNDCDCFLWNLDSDWSGGSFAHSDKVNALCGVAPDRVYLADSGPAVHCCDLNVAQLAAQQPQAPQLPPLHHYHRVVGGGGGGGVVAVAEASIQGGAPEDVEDTDEEEDDREDEEQDDVGSGLRI</sequence>
<evidence type="ECO:0008006" key="7">
    <source>
        <dbReference type="Google" id="ProtNLM"/>
    </source>
</evidence>
<dbReference type="PROSITE" id="PS00678">
    <property type="entry name" value="WD_REPEATS_1"/>
    <property type="match status" value="1"/>
</dbReference>
<dbReference type="PROSITE" id="PS50294">
    <property type="entry name" value="WD_REPEATS_REGION"/>
    <property type="match status" value="1"/>
</dbReference>
<dbReference type="AlphaFoldDB" id="A0A267E1G7"/>
<gene>
    <name evidence="5" type="ORF">BOX15_Mlig033822g2</name>
</gene>
<keyword evidence="6" id="KW-1185">Reference proteome</keyword>
<name>A0A267E1G7_9PLAT</name>
<feature type="non-terminal residue" evidence="5">
    <location>
        <position position="1"/>
    </location>
</feature>